<dbReference type="PANTHER" id="PTHR47354:SF1">
    <property type="entry name" value="CARNITINE MONOOXYGENASE REDUCTASE SUBUNIT"/>
    <property type="match status" value="1"/>
</dbReference>
<dbReference type="PANTHER" id="PTHR47354">
    <property type="entry name" value="NADH OXIDOREDUCTASE HCR"/>
    <property type="match status" value="1"/>
</dbReference>
<dbReference type="EC" id="1.-.-.-" evidence="9"/>
<dbReference type="InterPro" id="IPR036010">
    <property type="entry name" value="2Fe-2S_ferredoxin-like_sf"/>
</dbReference>
<dbReference type="Gene3D" id="3.40.50.80">
    <property type="entry name" value="Nucleotide-binding domain of ferredoxin-NADP reductase (FNR) module"/>
    <property type="match status" value="1"/>
</dbReference>
<keyword evidence="6" id="KW-0411">Iron-sulfur</keyword>
<reference evidence="9" key="1">
    <citation type="submission" date="2016-10" db="EMBL/GenBank/DDBJ databases">
        <title>Sequence of Gallionella enrichment culture.</title>
        <authorList>
            <person name="Poehlein A."/>
            <person name="Muehling M."/>
            <person name="Daniel R."/>
        </authorList>
    </citation>
    <scope>NUCLEOTIDE SEQUENCE</scope>
</reference>
<name>A0A1J5RMD1_9ZZZZ</name>
<keyword evidence="9" id="KW-0223">Dioxygenase</keyword>
<dbReference type="PRINTS" id="PR00409">
    <property type="entry name" value="PHDIOXRDTASE"/>
</dbReference>
<dbReference type="GO" id="GO:0051537">
    <property type="term" value="F:2 iron, 2 sulfur cluster binding"/>
    <property type="evidence" value="ECO:0007669"/>
    <property type="project" value="UniProtKB-KW"/>
</dbReference>
<feature type="domain" description="FAD-binding FR-type" evidence="8">
    <location>
        <begin position="1"/>
        <end position="106"/>
    </location>
</feature>
<evidence type="ECO:0000256" key="2">
    <source>
        <dbReference type="ARBA" id="ARBA00022714"/>
    </source>
</evidence>
<proteinExistence type="predicted"/>
<feature type="domain" description="2Fe-2S ferredoxin-type" evidence="7">
    <location>
        <begin position="230"/>
        <end position="317"/>
    </location>
</feature>
<dbReference type="InterPro" id="IPR001041">
    <property type="entry name" value="2Fe-2S_ferredoxin-type"/>
</dbReference>
<dbReference type="CDD" id="cd00207">
    <property type="entry name" value="fer2"/>
    <property type="match status" value="1"/>
</dbReference>
<sequence length="317" mass="34777">MSMINAIVAAVEQVTPLVKHFTFVKEDGSKLPPFSGGSHVVVSMDIGGRVHRNPYSLMGSPEATDAYHISVRKQENSRGGSVFMHEHVTVGMPIKITYPVNLFSLAKKGHKHILIAGGIGITPFMSQIADLNRLGADYEMHYAFRSPEHGAFVEQLKKSCSSRLHCYIDSQGEQLDFKALLGDQPLGTHVYVCGPSSMVTVVLETARNLGWPERHIHNEQFLSPPVGEPFNIQLAKSNIEIQVPADMSMLEAIEAAGVEADYLCRGGVCGRCELQVLETDGAILHNDHFLTDSEKVSCKKIMPCVSRANGKRLLLDL</sequence>
<dbReference type="Gene3D" id="3.10.20.30">
    <property type="match status" value="1"/>
</dbReference>
<keyword evidence="2" id="KW-0001">2Fe-2S</keyword>
<evidence type="ECO:0000256" key="4">
    <source>
        <dbReference type="ARBA" id="ARBA00023002"/>
    </source>
</evidence>
<dbReference type="AlphaFoldDB" id="A0A1J5RMD1"/>
<evidence type="ECO:0000259" key="8">
    <source>
        <dbReference type="PROSITE" id="PS51384"/>
    </source>
</evidence>
<dbReference type="CDD" id="cd06185">
    <property type="entry name" value="PDR_like"/>
    <property type="match status" value="1"/>
</dbReference>
<dbReference type="InterPro" id="IPR054582">
    <property type="entry name" value="DmmA-like_N"/>
</dbReference>
<keyword evidence="5" id="KW-0408">Iron</keyword>
<dbReference type="EMBL" id="MLJW01000144">
    <property type="protein sequence ID" value="OIQ96690.1"/>
    <property type="molecule type" value="Genomic_DNA"/>
</dbReference>
<evidence type="ECO:0000256" key="6">
    <source>
        <dbReference type="ARBA" id="ARBA00023014"/>
    </source>
</evidence>
<dbReference type="SUPFAM" id="SSF54292">
    <property type="entry name" value="2Fe-2S ferredoxin-like"/>
    <property type="match status" value="1"/>
</dbReference>
<protein>
    <submittedName>
        <fullName evidence="9">Phthalate dioxygenase reductase</fullName>
        <ecNumber evidence="9">1.-.-.-</ecNumber>
    </submittedName>
</protein>
<evidence type="ECO:0000259" key="7">
    <source>
        <dbReference type="PROSITE" id="PS51085"/>
    </source>
</evidence>
<dbReference type="Pfam" id="PF22290">
    <property type="entry name" value="DmmA-like_N"/>
    <property type="match status" value="1"/>
</dbReference>
<dbReference type="SUPFAM" id="SSF52343">
    <property type="entry name" value="Ferredoxin reductase-like, C-terminal NADP-linked domain"/>
    <property type="match status" value="1"/>
</dbReference>
<dbReference type="SUPFAM" id="SSF63380">
    <property type="entry name" value="Riboflavin synthase domain-like"/>
    <property type="match status" value="1"/>
</dbReference>
<gene>
    <name evidence="9" type="primary">ophA1_2</name>
    <name evidence="9" type="ORF">GALL_212780</name>
</gene>
<dbReference type="GO" id="GO:0046872">
    <property type="term" value="F:metal ion binding"/>
    <property type="evidence" value="ECO:0007669"/>
    <property type="project" value="UniProtKB-KW"/>
</dbReference>
<keyword evidence="1" id="KW-0285">Flavoprotein</keyword>
<dbReference type="Gene3D" id="2.40.30.10">
    <property type="entry name" value="Translation factors"/>
    <property type="match status" value="1"/>
</dbReference>
<dbReference type="PROSITE" id="PS51384">
    <property type="entry name" value="FAD_FR"/>
    <property type="match status" value="1"/>
</dbReference>
<evidence type="ECO:0000313" key="9">
    <source>
        <dbReference type="EMBL" id="OIQ96690.1"/>
    </source>
</evidence>
<keyword evidence="3" id="KW-0479">Metal-binding</keyword>
<dbReference type="PROSITE" id="PS51085">
    <property type="entry name" value="2FE2S_FER_2"/>
    <property type="match status" value="1"/>
</dbReference>
<dbReference type="InterPro" id="IPR039261">
    <property type="entry name" value="FNR_nucleotide-bd"/>
</dbReference>
<organism evidence="9">
    <name type="scientific">mine drainage metagenome</name>
    <dbReference type="NCBI Taxonomy" id="410659"/>
    <lineage>
        <taxon>unclassified sequences</taxon>
        <taxon>metagenomes</taxon>
        <taxon>ecological metagenomes</taxon>
    </lineage>
</organism>
<dbReference type="InterPro" id="IPR017927">
    <property type="entry name" value="FAD-bd_FR_type"/>
</dbReference>
<dbReference type="GO" id="GO:0051213">
    <property type="term" value="F:dioxygenase activity"/>
    <property type="evidence" value="ECO:0007669"/>
    <property type="project" value="UniProtKB-KW"/>
</dbReference>
<accession>A0A1J5RMD1</accession>
<dbReference type="InterPro" id="IPR050415">
    <property type="entry name" value="MRET"/>
</dbReference>
<evidence type="ECO:0000256" key="1">
    <source>
        <dbReference type="ARBA" id="ARBA00022630"/>
    </source>
</evidence>
<evidence type="ECO:0000256" key="3">
    <source>
        <dbReference type="ARBA" id="ARBA00022723"/>
    </source>
</evidence>
<dbReference type="InterPro" id="IPR012675">
    <property type="entry name" value="Beta-grasp_dom_sf"/>
</dbReference>
<dbReference type="Pfam" id="PF00111">
    <property type="entry name" value="Fer2"/>
    <property type="match status" value="1"/>
</dbReference>
<comment type="caution">
    <text evidence="9">The sequence shown here is derived from an EMBL/GenBank/DDBJ whole genome shotgun (WGS) entry which is preliminary data.</text>
</comment>
<dbReference type="InterPro" id="IPR017938">
    <property type="entry name" value="Riboflavin_synthase-like_b-brl"/>
</dbReference>
<evidence type="ECO:0000256" key="5">
    <source>
        <dbReference type="ARBA" id="ARBA00023004"/>
    </source>
</evidence>
<keyword evidence="4 9" id="KW-0560">Oxidoreductase</keyword>